<evidence type="ECO:0000256" key="2">
    <source>
        <dbReference type="SAM" id="SignalP"/>
    </source>
</evidence>
<protein>
    <submittedName>
        <fullName evidence="3">Uncharacterized protein</fullName>
    </submittedName>
</protein>
<dbReference type="EMBL" id="CAJEWN010000036">
    <property type="protein sequence ID" value="CAD2146112.1"/>
    <property type="molecule type" value="Genomic_DNA"/>
</dbReference>
<sequence length="92" mass="10471">MSKKFIVFVIFTIVFIECCVGGRKRKQSKPKSTLHSGLPETSKNTSKHATKHKRESEKEEDPLHVRTGKRLSTWKDPKVNLDKDDSCVSDGK</sequence>
<accession>A0A6V7U6E3</accession>
<evidence type="ECO:0000313" key="3">
    <source>
        <dbReference type="EMBL" id="CAD2146112.1"/>
    </source>
</evidence>
<organism evidence="3 4">
    <name type="scientific">Meloidogyne enterolobii</name>
    <name type="common">Root-knot nematode worm</name>
    <name type="synonym">Meloidogyne mayaguensis</name>
    <dbReference type="NCBI Taxonomy" id="390850"/>
    <lineage>
        <taxon>Eukaryota</taxon>
        <taxon>Metazoa</taxon>
        <taxon>Ecdysozoa</taxon>
        <taxon>Nematoda</taxon>
        <taxon>Chromadorea</taxon>
        <taxon>Rhabditida</taxon>
        <taxon>Tylenchina</taxon>
        <taxon>Tylenchomorpha</taxon>
        <taxon>Tylenchoidea</taxon>
        <taxon>Meloidogynidae</taxon>
        <taxon>Meloidogyninae</taxon>
        <taxon>Meloidogyne</taxon>
    </lineage>
</organism>
<evidence type="ECO:0000313" key="4">
    <source>
        <dbReference type="Proteomes" id="UP000580250"/>
    </source>
</evidence>
<gene>
    <name evidence="3" type="ORF">MENT_LOCUS8517</name>
</gene>
<feature type="compositionally biased region" description="Polar residues" evidence="1">
    <location>
        <begin position="30"/>
        <end position="44"/>
    </location>
</feature>
<comment type="caution">
    <text evidence="3">The sequence shown here is derived from an EMBL/GenBank/DDBJ whole genome shotgun (WGS) entry which is preliminary data.</text>
</comment>
<feature type="compositionally biased region" description="Basic and acidic residues" evidence="1">
    <location>
        <begin position="54"/>
        <end position="64"/>
    </location>
</feature>
<evidence type="ECO:0000256" key="1">
    <source>
        <dbReference type="SAM" id="MobiDB-lite"/>
    </source>
</evidence>
<feature type="signal peptide" evidence="2">
    <location>
        <begin position="1"/>
        <end position="21"/>
    </location>
</feature>
<feature type="region of interest" description="Disordered" evidence="1">
    <location>
        <begin position="23"/>
        <end position="92"/>
    </location>
</feature>
<dbReference type="Proteomes" id="UP000580250">
    <property type="component" value="Unassembled WGS sequence"/>
</dbReference>
<reference evidence="3 4" key="1">
    <citation type="submission" date="2020-08" db="EMBL/GenBank/DDBJ databases">
        <authorList>
            <person name="Koutsovoulos G."/>
            <person name="Danchin GJ E."/>
        </authorList>
    </citation>
    <scope>NUCLEOTIDE SEQUENCE [LARGE SCALE GENOMIC DNA]</scope>
</reference>
<name>A0A6V7U6E3_MELEN</name>
<feature type="chain" id="PRO_5027588556" evidence="2">
    <location>
        <begin position="22"/>
        <end position="92"/>
    </location>
</feature>
<dbReference type="AlphaFoldDB" id="A0A6V7U6E3"/>
<keyword evidence="2" id="KW-0732">Signal</keyword>
<feature type="compositionally biased region" description="Basic and acidic residues" evidence="1">
    <location>
        <begin position="73"/>
        <end position="92"/>
    </location>
</feature>
<proteinExistence type="predicted"/>